<reference evidence="2" key="1">
    <citation type="submission" date="2020-05" db="EMBL/GenBank/DDBJ databases">
        <title>Phylogenomic resolution of chytrid fungi.</title>
        <authorList>
            <person name="Stajich J.E."/>
            <person name="Amses K."/>
            <person name="Simmons R."/>
            <person name="Seto K."/>
            <person name="Myers J."/>
            <person name="Bonds A."/>
            <person name="Quandt C.A."/>
            <person name="Barry K."/>
            <person name="Liu P."/>
            <person name="Grigoriev I."/>
            <person name="Longcore J.E."/>
            <person name="James T.Y."/>
        </authorList>
    </citation>
    <scope>NUCLEOTIDE SEQUENCE</scope>
    <source>
        <strain evidence="2">JEL0513</strain>
    </source>
</reference>
<dbReference type="EMBL" id="JADGJH010002517">
    <property type="protein sequence ID" value="KAJ3097338.1"/>
    <property type="molecule type" value="Genomic_DNA"/>
</dbReference>
<feature type="compositionally biased region" description="Polar residues" evidence="1">
    <location>
        <begin position="94"/>
        <end position="104"/>
    </location>
</feature>
<proteinExistence type="predicted"/>
<gene>
    <name evidence="2" type="ORF">HK100_005382</name>
</gene>
<protein>
    <submittedName>
        <fullName evidence="2">Uncharacterized protein</fullName>
    </submittedName>
</protein>
<sequence length="385" mass="42552">MTNQPSDIQQLPHVTIEADYAEEAHEKNKNGTGNIHTNNAVSRKLSDNGLTQLSLVANQFLTGAGNLRSDSCSTTTAAEEEESVHLPKADNPIVSGNNRDANNTIRDKNVTSDESSDNNPPLALVIGADLSAWYGPVAMAQPPTFYGFIKDEIDAALVVEAVVCGERRALQLTPEPSFVRIVHGTVICIESSSFTANDSNALFIRDGGVIIRTMPRWSAPIQQGKFTIQMELDHSVSSTPPATSLFPKRNGICKKFTTVVATNGRIFNVVSYFYPSDVIHFYTGKDLTKTGLLRQSIVPLRIPSRMSEFSESLAKITHYYVPDGPTDICDEFYTNHGHPIYHITKQIAVAVVVDDDSEWREHHDLSNNLENTRRNKKLRIDSLLL</sequence>
<dbReference type="AlphaFoldDB" id="A0AAD5STY5"/>
<feature type="region of interest" description="Disordered" evidence="1">
    <location>
        <begin position="67"/>
        <end position="118"/>
    </location>
</feature>
<comment type="caution">
    <text evidence="2">The sequence shown here is derived from an EMBL/GenBank/DDBJ whole genome shotgun (WGS) entry which is preliminary data.</text>
</comment>
<evidence type="ECO:0000313" key="3">
    <source>
        <dbReference type="Proteomes" id="UP001211907"/>
    </source>
</evidence>
<evidence type="ECO:0000256" key="1">
    <source>
        <dbReference type="SAM" id="MobiDB-lite"/>
    </source>
</evidence>
<organism evidence="2 3">
    <name type="scientific">Physocladia obscura</name>
    <dbReference type="NCBI Taxonomy" id="109957"/>
    <lineage>
        <taxon>Eukaryota</taxon>
        <taxon>Fungi</taxon>
        <taxon>Fungi incertae sedis</taxon>
        <taxon>Chytridiomycota</taxon>
        <taxon>Chytridiomycota incertae sedis</taxon>
        <taxon>Chytridiomycetes</taxon>
        <taxon>Chytridiales</taxon>
        <taxon>Chytriomycetaceae</taxon>
        <taxon>Physocladia</taxon>
    </lineage>
</organism>
<dbReference type="Proteomes" id="UP001211907">
    <property type="component" value="Unassembled WGS sequence"/>
</dbReference>
<name>A0AAD5STY5_9FUNG</name>
<accession>A0AAD5STY5</accession>
<evidence type="ECO:0000313" key="2">
    <source>
        <dbReference type="EMBL" id="KAJ3097338.1"/>
    </source>
</evidence>
<keyword evidence="3" id="KW-1185">Reference proteome</keyword>